<feature type="compositionally biased region" description="Low complexity" evidence="1">
    <location>
        <begin position="60"/>
        <end position="71"/>
    </location>
</feature>
<dbReference type="Pfam" id="PF20167">
    <property type="entry name" value="Transposase_32"/>
    <property type="match status" value="1"/>
</dbReference>
<feature type="region of interest" description="Disordered" evidence="1">
    <location>
        <begin position="23"/>
        <end position="133"/>
    </location>
</feature>
<feature type="compositionally biased region" description="Acidic residues" evidence="1">
    <location>
        <begin position="90"/>
        <end position="113"/>
    </location>
</feature>
<accession>A0ABS8VQS7</accession>
<evidence type="ECO:0000259" key="2">
    <source>
        <dbReference type="Pfam" id="PF20167"/>
    </source>
</evidence>
<protein>
    <recommendedName>
        <fullName evidence="2">Putative plant transposon protein domain-containing protein</fullName>
    </recommendedName>
</protein>
<evidence type="ECO:0000313" key="3">
    <source>
        <dbReference type="EMBL" id="MCE0482069.1"/>
    </source>
</evidence>
<dbReference type="InterPro" id="IPR046796">
    <property type="entry name" value="Transposase_32_dom"/>
</dbReference>
<comment type="caution">
    <text evidence="3">The sequence shown here is derived from an EMBL/GenBank/DDBJ whole genome shotgun (WGS) entry which is preliminary data.</text>
</comment>
<evidence type="ECO:0000313" key="4">
    <source>
        <dbReference type="Proteomes" id="UP000823775"/>
    </source>
</evidence>
<evidence type="ECO:0000256" key="1">
    <source>
        <dbReference type="SAM" id="MobiDB-lite"/>
    </source>
</evidence>
<keyword evidence="4" id="KW-1185">Reference proteome</keyword>
<dbReference type="EMBL" id="JACEIK010005709">
    <property type="protein sequence ID" value="MCE0482069.1"/>
    <property type="molecule type" value="Genomic_DNA"/>
</dbReference>
<reference evidence="3 4" key="1">
    <citation type="journal article" date="2021" name="BMC Genomics">
        <title>Datura genome reveals duplications of psychoactive alkaloid biosynthetic genes and high mutation rate following tissue culture.</title>
        <authorList>
            <person name="Rajewski A."/>
            <person name="Carter-House D."/>
            <person name="Stajich J."/>
            <person name="Litt A."/>
        </authorList>
    </citation>
    <scope>NUCLEOTIDE SEQUENCE [LARGE SCALE GENOMIC DNA]</scope>
    <source>
        <strain evidence="3">AR-01</strain>
    </source>
</reference>
<gene>
    <name evidence="3" type="ORF">HAX54_040448</name>
</gene>
<sequence>MTSPVIKKQQEATAQMEIAKRQQLHDELESDNYSGSEVHYNIETFEESPVVTTRTKSKAQEAAAATASPPQSNEGSDEAESDGDNPSVDNAEEGNDDAEESGDDDTDAEEYDDKENVVEKSNKQGVNLNEKGNPIRSIRKEPKIQINALNEVPKLKRLFEGYSMYWMAKTPGKYSMEMICKFYTNYYYTLEKKAPSKNVIKKESVLDSVRVRAIPVDISERTITRILMGGDYTVPTRTTEYDYRIEEMKGIRELSNEDKSWWSIVRYRLAATVNDNVLSTDKAALVACIMSEYLLNIPWTIAIEIRERAVKENTTLLFPSLIYQVCMESRVPVFPDIDHMITNIRTVDIALIKDDLNPVTRVRVPFGGPRLSESTPRR</sequence>
<proteinExistence type="predicted"/>
<feature type="domain" description="Putative plant transposon protein" evidence="2">
    <location>
        <begin position="165"/>
        <end position="332"/>
    </location>
</feature>
<dbReference type="Proteomes" id="UP000823775">
    <property type="component" value="Unassembled WGS sequence"/>
</dbReference>
<name>A0ABS8VQS7_DATST</name>
<organism evidence="3 4">
    <name type="scientific">Datura stramonium</name>
    <name type="common">Jimsonweed</name>
    <name type="synonym">Common thornapple</name>
    <dbReference type="NCBI Taxonomy" id="4076"/>
    <lineage>
        <taxon>Eukaryota</taxon>
        <taxon>Viridiplantae</taxon>
        <taxon>Streptophyta</taxon>
        <taxon>Embryophyta</taxon>
        <taxon>Tracheophyta</taxon>
        <taxon>Spermatophyta</taxon>
        <taxon>Magnoliopsida</taxon>
        <taxon>eudicotyledons</taxon>
        <taxon>Gunneridae</taxon>
        <taxon>Pentapetalae</taxon>
        <taxon>asterids</taxon>
        <taxon>lamiids</taxon>
        <taxon>Solanales</taxon>
        <taxon>Solanaceae</taxon>
        <taxon>Solanoideae</taxon>
        <taxon>Datureae</taxon>
        <taxon>Datura</taxon>
    </lineage>
</organism>
<feature type="non-terminal residue" evidence="3">
    <location>
        <position position="378"/>
    </location>
</feature>